<keyword evidence="2" id="KW-1185">Reference proteome</keyword>
<reference evidence="2" key="1">
    <citation type="submission" date="2016-10" db="EMBL/GenBank/DDBJ databases">
        <authorList>
            <person name="Varghese N."/>
            <person name="Submissions S."/>
        </authorList>
    </citation>
    <scope>NUCLEOTIDE SEQUENCE [LARGE SCALE GENOMIC DNA]</scope>
    <source>
        <strain evidence="2">P18</strain>
    </source>
</reference>
<dbReference type="EMBL" id="FOXO01000025">
    <property type="protein sequence ID" value="SFQ22949.1"/>
    <property type="molecule type" value="Genomic_DNA"/>
</dbReference>
<accession>A0A1I5WT84</accession>
<sequence length="110" mass="12567">MFSIMFLRRMKILRNETQSTAADSMSAAVFRKGEITMIEAEVNENLTAEEKVDIITNRLSSYSFRMGEVVDAKKKEAKKKKQLIKRGKTDGRDSVLQKLENYKKAKGVFA</sequence>
<protein>
    <submittedName>
        <fullName evidence="1">Uncharacterized protein</fullName>
    </submittedName>
</protein>
<dbReference type="Proteomes" id="UP000182624">
    <property type="component" value="Unassembled WGS sequence"/>
</dbReference>
<proteinExistence type="predicted"/>
<evidence type="ECO:0000313" key="1">
    <source>
        <dbReference type="EMBL" id="SFQ22949.1"/>
    </source>
</evidence>
<evidence type="ECO:0000313" key="2">
    <source>
        <dbReference type="Proteomes" id="UP000182624"/>
    </source>
</evidence>
<dbReference type="AlphaFoldDB" id="A0A1I5WT84"/>
<gene>
    <name evidence="1" type="ORF">SAMN04487928_12516</name>
</gene>
<organism evidence="1 2">
    <name type="scientific">Butyrivibrio proteoclasticus</name>
    <dbReference type="NCBI Taxonomy" id="43305"/>
    <lineage>
        <taxon>Bacteria</taxon>
        <taxon>Bacillati</taxon>
        <taxon>Bacillota</taxon>
        <taxon>Clostridia</taxon>
        <taxon>Lachnospirales</taxon>
        <taxon>Lachnospiraceae</taxon>
        <taxon>Butyrivibrio</taxon>
    </lineage>
</organism>
<name>A0A1I5WT84_9FIRM</name>